<reference evidence="4 5" key="1">
    <citation type="submission" date="2011-10" db="EMBL/GenBank/DDBJ databases">
        <authorList>
            <person name="Genoscope - CEA"/>
        </authorList>
    </citation>
    <scope>NUCLEOTIDE SEQUENCE [LARGE SCALE GENOMIC DNA]</scope>
    <source>
        <strain evidence="4 5">RCC 1105</strain>
    </source>
</reference>
<dbReference type="Proteomes" id="UP000198341">
    <property type="component" value="Chromosome 9"/>
</dbReference>
<dbReference type="Pfam" id="PF04667">
    <property type="entry name" value="Endosulfine"/>
    <property type="match status" value="1"/>
</dbReference>
<dbReference type="InterPro" id="IPR006760">
    <property type="entry name" value="Endosulphine"/>
</dbReference>
<feature type="compositionally biased region" description="Basic and acidic residues" evidence="3">
    <location>
        <begin position="55"/>
        <end position="66"/>
    </location>
</feature>
<protein>
    <submittedName>
        <fullName evidence="4">Negatively light-regulated protein</fullName>
    </submittedName>
</protein>
<evidence type="ECO:0000313" key="5">
    <source>
        <dbReference type="Proteomes" id="UP000198341"/>
    </source>
</evidence>
<dbReference type="RefSeq" id="XP_007510908.1">
    <property type="nucleotide sequence ID" value="XM_007510846.1"/>
</dbReference>
<dbReference type="GeneID" id="19013853"/>
<dbReference type="EMBL" id="FO082270">
    <property type="protein sequence ID" value="CCO66468.1"/>
    <property type="molecule type" value="Genomic_DNA"/>
</dbReference>
<evidence type="ECO:0000256" key="1">
    <source>
        <dbReference type="ARBA" id="ARBA00010520"/>
    </source>
</evidence>
<evidence type="ECO:0000313" key="4">
    <source>
        <dbReference type="EMBL" id="CCO66468.1"/>
    </source>
</evidence>
<comment type="similarity">
    <text evidence="1 2">Belongs to the endosulfine family.</text>
</comment>
<gene>
    <name evidence="4" type="ORF">Bathy09g03460</name>
</gene>
<dbReference type="AlphaFoldDB" id="K8F2E0"/>
<keyword evidence="5" id="KW-1185">Reference proteome</keyword>
<feature type="compositionally biased region" description="Low complexity" evidence="3">
    <location>
        <begin position="103"/>
        <end position="112"/>
    </location>
</feature>
<accession>K8F2E0</accession>
<sequence length="151" mass="16887">MEASSNADDQHHLKQQEEKLRAKYGGMIPKKNLIVSDRKHFDSADYWSRGSNKQQHKEVVETEKNSSHFVESGADSSQEKMLKPVLGAKDVAGLGTSPPSDASTFTTNNNSSQTKRRTSMDESRGRWDVHSFNNNNNTAVNSAYHAPKNHE</sequence>
<evidence type="ECO:0000256" key="2">
    <source>
        <dbReference type="RuleBase" id="RU363120"/>
    </source>
</evidence>
<proteinExistence type="inferred from homology"/>
<name>K8F2E0_9CHLO</name>
<feature type="compositionally biased region" description="Basic and acidic residues" evidence="3">
    <location>
        <begin position="118"/>
        <end position="129"/>
    </location>
</feature>
<feature type="region of interest" description="Disordered" evidence="3">
    <location>
        <begin position="1"/>
        <end position="24"/>
    </location>
</feature>
<organism evidence="4 5">
    <name type="scientific">Bathycoccus prasinos</name>
    <dbReference type="NCBI Taxonomy" id="41875"/>
    <lineage>
        <taxon>Eukaryota</taxon>
        <taxon>Viridiplantae</taxon>
        <taxon>Chlorophyta</taxon>
        <taxon>Mamiellophyceae</taxon>
        <taxon>Mamiellales</taxon>
        <taxon>Bathycoccaceae</taxon>
        <taxon>Bathycoccus</taxon>
    </lineage>
</organism>
<dbReference type="KEGG" id="bpg:Bathy09g03460"/>
<dbReference type="OrthoDB" id="509249at2759"/>
<feature type="region of interest" description="Disordered" evidence="3">
    <location>
        <begin position="46"/>
        <end position="151"/>
    </location>
</feature>
<evidence type="ECO:0000256" key="3">
    <source>
        <dbReference type="SAM" id="MobiDB-lite"/>
    </source>
</evidence>
<feature type="compositionally biased region" description="Basic and acidic residues" evidence="3">
    <location>
        <begin position="8"/>
        <end position="21"/>
    </location>
</feature>